<evidence type="ECO:0000256" key="1">
    <source>
        <dbReference type="SAM" id="SignalP"/>
    </source>
</evidence>
<sequence>MRSGIALLLALGLAGVALCGATRPAPDGLSLRRRSLLQVSVGGGFSIGGGGGVRRGFGGRGASCVYPQCITPSRAQTAQILAGLNSQSVVQLAAGSDNPAAAFGATQSSQRSAVAAANGDIAYLSNQHIFDNTPGYFYGGKRR</sequence>
<feature type="chain" id="PRO_5002245046" evidence="1">
    <location>
        <begin position="22"/>
        <end position="143"/>
    </location>
</feature>
<name>A0A0D2JMD8_9CHLO</name>
<reference evidence="2 3" key="1">
    <citation type="journal article" date="2013" name="BMC Genomics">
        <title>Reconstruction of the lipid metabolism for the microalga Monoraphidium neglectum from its genome sequence reveals characteristics suitable for biofuel production.</title>
        <authorList>
            <person name="Bogen C."/>
            <person name="Al-Dilaimi A."/>
            <person name="Albersmeier A."/>
            <person name="Wichmann J."/>
            <person name="Grundmann M."/>
            <person name="Rupp O."/>
            <person name="Lauersen K.J."/>
            <person name="Blifernez-Klassen O."/>
            <person name="Kalinowski J."/>
            <person name="Goesmann A."/>
            <person name="Mussgnug J.H."/>
            <person name="Kruse O."/>
        </authorList>
    </citation>
    <scope>NUCLEOTIDE SEQUENCE [LARGE SCALE GENOMIC DNA]</scope>
    <source>
        <strain evidence="2 3">SAG 48.87</strain>
    </source>
</reference>
<organism evidence="2 3">
    <name type="scientific">Monoraphidium neglectum</name>
    <dbReference type="NCBI Taxonomy" id="145388"/>
    <lineage>
        <taxon>Eukaryota</taxon>
        <taxon>Viridiplantae</taxon>
        <taxon>Chlorophyta</taxon>
        <taxon>core chlorophytes</taxon>
        <taxon>Chlorophyceae</taxon>
        <taxon>CS clade</taxon>
        <taxon>Sphaeropleales</taxon>
        <taxon>Selenastraceae</taxon>
        <taxon>Monoraphidium</taxon>
    </lineage>
</organism>
<protein>
    <submittedName>
        <fullName evidence="2">Uncharacterized protein</fullName>
    </submittedName>
</protein>
<evidence type="ECO:0000313" key="2">
    <source>
        <dbReference type="EMBL" id="KIZ00368.1"/>
    </source>
</evidence>
<dbReference type="Proteomes" id="UP000054498">
    <property type="component" value="Unassembled WGS sequence"/>
</dbReference>
<evidence type="ECO:0000313" key="3">
    <source>
        <dbReference type="Proteomes" id="UP000054498"/>
    </source>
</evidence>
<dbReference type="EMBL" id="KK101576">
    <property type="protein sequence ID" value="KIZ00368.1"/>
    <property type="molecule type" value="Genomic_DNA"/>
</dbReference>
<dbReference type="KEGG" id="mng:MNEG_7592"/>
<proteinExistence type="predicted"/>
<feature type="signal peptide" evidence="1">
    <location>
        <begin position="1"/>
        <end position="21"/>
    </location>
</feature>
<accession>A0A0D2JMD8</accession>
<dbReference type="GeneID" id="25740468"/>
<dbReference type="RefSeq" id="XP_013899387.1">
    <property type="nucleotide sequence ID" value="XM_014043933.1"/>
</dbReference>
<dbReference type="AlphaFoldDB" id="A0A0D2JMD8"/>
<keyword evidence="1" id="KW-0732">Signal</keyword>
<gene>
    <name evidence="2" type="ORF">MNEG_7592</name>
</gene>
<keyword evidence="3" id="KW-1185">Reference proteome</keyword>